<protein>
    <submittedName>
        <fullName evidence="1">Uncharacterized protein</fullName>
    </submittedName>
</protein>
<evidence type="ECO:0000313" key="2">
    <source>
        <dbReference type="Proteomes" id="UP000728185"/>
    </source>
</evidence>
<name>A0A8E0RLG7_9TREM</name>
<accession>A0A8E0RLG7</accession>
<evidence type="ECO:0000313" key="1">
    <source>
        <dbReference type="EMBL" id="KAA0185382.1"/>
    </source>
</evidence>
<organism evidence="1 2">
    <name type="scientific">Fasciolopsis buskii</name>
    <dbReference type="NCBI Taxonomy" id="27845"/>
    <lineage>
        <taxon>Eukaryota</taxon>
        <taxon>Metazoa</taxon>
        <taxon>Spiralia</taxon>
        <taxon>Lophotrochozoa</taxon>
        <taxon>Platyhelminthes</taxon>
        <taxon>Trematoda</taxon>
        <taxon>Digenea</taxon>
        <taxon>Plagiorchiida</taxon>
        <taxon>Echinostomata</taxon>
        <taxon>Echinostomatoidea</taxon>
        <taxon>Fasciolidae</taxon>
        <taxon>Fasciolopsis</taxon>
    </lineage>
</organism>
<proteinExistence type="predicted"/>
<dbReference type="EMBL" id="LUCM01010502">
    <property type="protein sequence ID" value="KAA0185382.1"/>
    <property type="molecule type" value="Genomic_DNA"/>
</dbReference>
<gene>
    <name evidence="1" type="ORF">FBUS_05253</name>
</gene>
<dbReference type="Proteomes" id="UP000728185">
    <property type="component" value="Unassembled WGS sequence"/>
</dbReference>
<reference evidence="1" key="1">
    <citation type="submission" date="2019-05" db="EMBL/GenBank/DDBJ databases">
        <title>Annotation for the trematode Fasciolopsis buski.</title>
        <authorList>
            <person name="Choi Y.-J."/>
        </authorList>
    </citation>
    <scope>NUCLEOTIDE SEQUENCE</scope>
    <source>
        <strain evidence="1">HT</strain>
        <tissue evidence="1">Whole worm</tissue>
    </source>
</reference>
<sequence length="757" mass="87168">SEIPPFKGLTVRPLGDGILVYWSETLTSVWGPWKQNVYIQYETENRQMLVLGTGTYFDGVKRDKLKKVCVQNLDKTIEECIGEQELHKFEDYHGFWIKGLSYQLAITTKSGNPQSSIDLDDSCERYIFALYGSQSNGEWIELGHEISYAVHKICSSFLLHLYREKRFAIVSDHRNNCIYAITIYPSWHWIFLANLKVTDLKVLPYRENSTLVQWHAAGSCINANPRVQIKADSQLYQENLSFHDTSILMDTPSFNDAGRNLTVSVVYIHSEHNYLLWNTTALFYFTKVAFFCLAYFTYFPEWQSKQETNLVPTPDGVLLHWKRYTLCKHTAFKFELQGVDYSDMGWWEPGEQDDLFVPITQEFKELNVTFIARNSAFWTQQFTVRYHLHRRHESVKFINVRYETNEITIEPRWPLMDHESLLQIAVLGQDAMVHTSKRYSTDTSLIILPMESCKPLELSVVHLVDSFTGMLLGSTKIEPGKIIITGMKSTSQSIQVSYKIEHCHPDNVKIHMTHSSSPHSPKTRIIPGMVELTDLKPCVVYDFQLIAFYSSYYSVSEMKRTALATDSSESRPDVSIERDQLVIKWKPRTECLLQTVTVKILRNGALWMTYNFTDGSQKATTSVPRSNAIYAVSVEFSYAGLFVERSDYIVINYETEQPAQLGLQAQAEAQRVSLSWTVPRSYSPLYYRLDGLYNNLEPFTIVLVNQEYILPIPDRTDYLSLTVTAVSTSGIKQTSSQITIWPKKSMSQISVPKPYCH</sequence>
<feature type="non-terminal residue" evidence="1">
    <location>
        <position position="1"/>
    </location>
</feature>
<dbReference type="OrthoDB" id="6312697at2759"/>
<comment type="caution">
    <text evidence="1">The sequence shown here is derived from an EMBL/GenBank/DDBJ whole genome shotgun (WGS) entry which is preliminary data.</text>
</comment>
<keyword evidence="2" id="KW-1185">Reference proteome</keyword>
<dbReference type="AlphaFoldDB" id="A0A8E0RLG7"/>